<dbReference type="InterPro" id="IPR036390">
    <property type="entry name" value="WH_DNA-bd_sf"/>
</dbReference>
<dbReference type="GO" id="GO:0045892">
    <property type="term" value="P:negative regulation of DNA-templated transcription"/>
    <property type="evidence" value="ECO:0007669"/>
    <property type="project" value="TreeGrafter"/>
</dbReference>
<dbReference type="Pfam" id="PF01614">
    <property type="entry name" value="IclR_C"/>
    <property type="match status" value="1"/>
</dbReference>
<dbReference type="Gene3D" id="3.30.450.40">
    <property type="match status" value="1"/>
</dbReference>
<keyword evidence="3" id="KW-0804">Transcription</keyword>
<reference evidence="6 7" key="1">
    <citation type="submission" date="2019-12" db="EMBL/GenBank/DDBJ databases">
        <title>Strain KN286 was isolated from seawater, which was collected from Caroline Seamount in the tropical western Pacific.</title>
        <authorList>
            <person name="Wang Q."/>
        </authorList>
    </citation>
    <scope>NUCLEOTIDE SEQUENCE [LARGE SCALE GENOMIC DNA]</scope>
    <source>
        <strain evidence="6 7">KN286</strain>
    </source>
</reference>
<feature type="domain" description="IclR-ED" evidence="5">
    <location>
        <begin position="83"/>
        <end position="263"/>
    </location>
</feature>
<dbReference type="PANTHER" id="PTHR30136">
    <property type="entry name" value="HELIX-TURN-HELIX TRANSCRIPTIONAL REGULATOR, ICLR FAMILY"/>
    <property type="match status" value="1"/>
</dbReference>
<dbReference type="Pfam" id="PF09339">
    <property type="entry name" value="HTH_IclR"/>
    <property type="match status" value="1"/>
</dbReference>
<evidence type="ECO:0000313" key="7">
    <source>
        <dbReference type="Proteomes" id="UP000436016"/>
    </source>
</evidence>
<dbReference type="EMBL" id="WUWG01000003">
    <property type="protein sequence ID" value="MXU65188.1"/>
    <property type="molecule type" value="Genomic_DNA"/>
</dbReference>
<dbReference type="PROSITE" id="PS51077">
    <property type="entry name" value="HTH_ICLR"/>
    <property type="match status" value="1"/>
</dbReference>
<dbReference type="PANTHER" id="PTHR30136:SF7">
    <property type="entry name" value="HTH-TYPE TRANSCRIPTIONAL REGULATOR KDGR-RELATED"/>
    <property type="match status" value="1"/>
</dbReference>
<dbReference type="SUPFAM" id="SSF46785">
    <property type="entry name" value="Winged helix' DNA-binding domain"/>
    <property type="match status" value="1"/>
</dbReference>
<dbReference type="InterPro" id="IPR005471">
    <property type="entry name" value="Tscrpt_reg_IclR_N"/>
</dbReference>
<dbReference type="AlphaFoldDB" id="A0A6B0TU65"/>
<protein>
    <submittedName>
        <fullName evidence="6">Helix-turn-helix domain-containing protein</fullName>
    </submittedName>
</protein>
<evidence type="ECO:0000313" key="6">
    <source>
        <dbReference type="EMBL" id="MXU65188.1"/>
    </source>
</evidence>
<accession>A0A6B0TU65</accession>
<keyword evidence="2" id="KW-0238">DNA-binding</keyword>
<dbReference type="InterPro" id="IPR036388">
    <property type="entry name" value="WH-like_DNA-bd_sf"/>
</dbReference>
<feature type="domain" description="HTH iclR-type" evidence="4">
    <location>
        <begin position="20"/>
        <end position="82"/>
    </location>
</feature>
<organism evidence="6 7">
    <name type="scientific">Oceanomicrobium pacificus</name>
    <dbReference type="NCBI Taxonomy" id="2692916"/>
    <lineage>
        <taxon>Bacteria</taxon>
        <taxon>Pseudomonadati</taxon>
        <taxon>Pseudomonadota</taxon>
        <taxon>Alphaproteobacteria</taxon>
        <taxon>Rhodobacterales</taxon>
        <taxon>Paracoccaceae</taxon>
        <taxon>Oceanomicrobium</taxon>
    </lineage>
</organism>
<dbReference type="InterPro" id="IPR014757">
    <property type="entry name" value="Tscrpt_reg_IclR_C"/>
</dbReference>
<dbReference type="GO" id="GO:0003677">
    <property type="term" value="F:DNA binding"/>
    <property type="evidence" value="ECO:0007669"/>
    <property type="project" value="UniProtKB-KW"/>
</dbReference>
<evidence type="ECO:0000259" key="5">
    <source>
        <dbReference type="PROSITE" id="PS51078"/>
    </source>
</evidence>
<dbReference type="SMART" id="SM00346">
    <property type="entry name" value="HTH_ICLR"/>
    <property type="match status" value="1"/>
</dbReference>
<dbReference type="PROSITE" id="PS51078">
    <property type="entry name" value="ICLR_ED"/>
    <property type="match status" value="1"/>
</dbReference>
<evidence type="ECO:0000256" key="1">
    <source>
        <dbReference type="ARBA" id="ARBA00023015"/>
    </source>
</evidence>
<dbReference type="Gene3D" id="1.10.10.10">
    <property type="entry name" value="Winged helix-like DNA-binding domain superfamily/Winged helix DNA-binding domain"/>
    <property type="match status" value="1"/>
</dbReference>
<dbReference type="InterPro" id="IPR029016">
    <property type="entry name" value="GAF-like_dom_sf"/>
</dbReference>
<dbReference type="SUPFAM" id="SSF55781">
    <property type="entry name" value="GAF domain-like"/>
    <property type="match status" value="1"/>
</dbReference>
<proteinExistence type="predicted"/>
<keyword evidence="1" id="KW-0805">Transcription regulation</keyword>
<evidence type="ECO:0000256" key="3">
    <source>
        <dbReference type="ARBA" id="ARBA00023163"/>
    </source>
</evidence>
<sequence length="268" mass="28754">MAKPPPSEDGPEVRRGRYSAPALSKGLDILELLAAQASGLKQSEIAKSLDRSVPEIFRMLAVLEDRGYVALDAASDRYALTPKLFALSHRHPPVQRLTREAGAVMEELALSLNQSLHLAILHGTDILVIAQTDPPVNDVTSVRLGARVPLLLTASGGALVHRLPEARLSELVARIPERTPELRIRLDDHISQCRAEGYCESASMVIAGVHNVSVPIIDHSGAVVAALTVPYIRRLNRPDDPDRAAVRDALRSAGHRISAALGASDTAG</sequence>
<dbReference type="RefSeq" id="WP_160853446.1">
    <property type="nucleotide sequence ID" value="NZ_WUWG01000003.1"/>
</dbReference>
<dbReference type="GO" id="GO:0003700">
    <property type="term" value="F:DNA-binding transcription factor activity"/>
    <property type="evidence" value="ECO:0007669"/>
    <property type="project" value="TreeGrafter"/>
</dbReference>
<dbReference type="Proteomes" id="UP000436016">
    <property type="component" value="Unassembled WGS sequence"/>
</dbReference>
<evidence type="ECO:0000256" key="2">
    <source>
        <dbReference type="ARBA" id="ARBA00023125"/>
    </source>
</evidence>
<name>A0A6B0TU65_9RHOB</name>
<gene>
    <name evidence="6" type="ORF">GSH16_06995</name>
</gene>
<keyword evidence="7" id="KW-1185">Reference proteome</keyword>
<comment type="caution">
    <text evidence="6">The sequence shown here is derived from an EMBL/GenBank/DDBJ whole genome shotgun (WGS) entry which is preliminary data.</text>
</comment>
<evidence type="ECO:0000259" key="4">
    <source>
        <dbReference type="PROSITE" id="PS51077"/>
    </source>
</evidence>
<dbReference type="InterPro" id="IPR050707">
    <property type="entry name" value="HTH_MetabolicPath_Reg"/>
</dbReference>